<feature type="region of interest" description="Disordered" evidence="1">
    <location>
        <begin position="38"/>
        <end position="63"/>
    </location>
</feature>
<evidence type="ECO:0000313" key="3">
    <source>
        <dbReference type="Proteomes" id="UP000006813"/>
    </source>
</evidence>
<gene>
    <name evidence="2" type="ORF">GW7_19115</name>
</gene>
<dbReference type="Proteomes" id="UP000006813">
    <property type="component" value="Unassembled WGS sequence"/>
</dbReference>
<name>G5BNJ2_HETGA</name>
<dbReference type="STRING" id="10181.G5BNJ2"/>
<accession>G5BNJ2</accession>
<dbReference type="AlphaFoldDB" id="G5BNJ2"/>
<evidence type="ECO:0000313" key="2">
    <source>
        <dbReference type="EMBL" id="EHB10838.1"/>
    </source>
</evidence>
<protein>
    <submittedName>
        <fullName evidence="2">Uncharacterized protein</fullName>
    </submittedName>
</protein>
<organism evidence="2 3">
    <name type="scientific">Heterocephalus glaber</name>
    <name type="common">Naked mole rat</name>
    <dbReference type="NCBI Taxonomy" id="10181"/>
    <lineage>
        <taxon>Eukaryota</taxon>
        <taxon>Metazoa</taxon>
        <taxon>Chordata</taxon>
        <taxon>Craniata</taxon>
        <taxon>Vertebrata</taxon>
        <taxon>Euteleostomi</taxon>
        <taxon>Mammalia</taxon>
        <taxon>Eutheria</taxon>
        <taxon>Euarchontoglires</taxon>
        <taxon>Glires</taxon>
        <taxon>Rodentia</taxon>
        <taxon>Hystricomorpha</taxon>
        <taxon>Bathyergidae</taxon>
        <taxon>Heterocephalus</taxon>
    </lineage>
</organism>
<dbReference type="EMBL" id="JH171133">
    <property type="protein sequence ID" value="EHB10838.1"/>
    <property type="molecule type" value="Genomic_DNA"/>
</dbReference>
<evidence type="ECO:0000256" key="1">
    <source>
        <dbReference type="SAM" id="MobiDB-lite"/>
    </source>
</evidence>
<dbReference type="InParanoid" id="G5BNJ2"/>
<proteinExistence type="predicted"/>
<reference evidence="2 3" key="1">
    <citation type="journal article" date="2011" name="Nature">
        <title>Genome sequencing reveals insights into physiology and longevity of the naked mole rat.</title>
        <authorList>
            <person name="Kim E.B."/>
            <person name="Fang X."/>
            <person name="Fushan A.A."/>
            <person name="Huang Z."/>
            <person name="Lobanov A.V."/>
            <person name="Han L."/>
            <person name="Marino S.M."/>
            <person name="Sun X."/>
            <person name="Turanov A.A."/>
            <person name="Yang P."/>
            <person name="Yim S.H."/>
            <person name="Zhao X."/>
            <person name="Kasaikina M.V."/>
            <person name="Stoletzki N."/>
            <person name="Peng C."/>
            <person name="Polak P."/>
            <person name="Xiong Z."/>
            <person name="Kiezun A."/>
            <person name="Zhu Y."/>
            <person name="Chen Y."/>
            <person name="Kryukov G.V."/>
            <person name="Zhang Q."/>
            <person name="Peshkin L."/>
            <person name="Yang L."/>
            <person name="Bronson R.T."/>
            <person name="Buffenstein R."/>
            <person name="Wang B."/>
            <person name="Han C."/>
            <person name="Li Q."/>
            <person name="Chen L."/>
            <person name="Zhao W."/>
            <person name="Sunyaev S.R."/>
            <person name="Park T.J."/>
            <person name="Zhang G."/>
            <person name="Wang J."/>
            <person name="Gladyshev V.N."/>
        </authorList>
    </citation>
    <scope>NUCLEOTIDE SEQUENCE [LARGE SCALE GENOMIC DNA]</scope>
</reference>
<dbReference type="eggNOG" id="ENOG502QQKX">
    <property type="taxonomic scope" value="Eukaryota"/>
</dbReference>
<sequence>MSLEGTVARGMGDAKYRVPGDLAGEHCLEPATGRSHINTFTVRPGTRHPISYASSRAHRKAMS</sequence>